<name>A0A178YFC6_SINSA</name>
<reference evidence="1 2" key="1">
    <citation type="submission" date="2015-11" db="EMBL/GenBank/DDBJ databases">
        <title>Ensifer anhuiense sp. nov., an effective nitrogen fixation bacterium with Glycine soja.</title>
        <authorList>
            <person name="Yan H."/>
            <person name="Chen W."/>
        </authorList>
    </citation>
    <scope>NUCLEOTIDE SEQUENCE [LARGE SCALE GENOMIC DNA]</scope>
    <source>
        <strain evidence="1 2">LMG 7837</strain>
    </source>
</reference>
<keyword evidence="2" id="KW-1185">Reference proteome</keyword>
<sequence>MMAMLALEVLPLTLTLSPQAGRGDWDGAAYPFSPRAGRRWRQPDEGRMPASTVAAMSANLNTISQEA</sequence>
<evidence type="ECO:0000313" key="2">
    <source>
        <dbReference type="Proteomes" id="UP000078507"/>
    </source>
</evidence>
<proteinExistence type="predicted"/>
<dbReference type="STRING" id="36856.ATB98_11575"/>
<accession>A0A178YFC6</accession>
<gene>
    <name evidence="1" type="ORF">ATB98_11575</name>
</gene>
<comment type="caution">
    <text evidence="1">The sequence shown here is derived from an EMBL/GenBank/DDBJ whole genome shotgun (WGS) entry which is preliminary data.</text>
</comment>
<dbReference type="EMBL" id="LNQB01000071">
    <property type="protein sequence ID" value="OAP45683.1"/>
    <property type="molecule type" value="Genomic_DNA"/>
</dbReference>
<dbReference type="Proteomes" id="UP000078507">
    <property type="component" value="Unassembled WGS sequence"/>
</dbReference>
<dbReference type="AlphaFoldDB" id="A0A178YFC6"/>
<organism evidence="1 2">
    <name type="scientific">Sinorhizobium saheli</name>
    <dbReference type="NCBI Taxonomy" id="36856"/>
    <lineage>
        <taxon>Bacteria</taxon>
        <taxon>Pseudomonadati</taxon>
        <taxon>Pseudomonadota</taxon>
        <taxon>Alphaproteobacteria</taxon>
        <taxon>Hyphomicrobiales</taxon>
        <taxon>Rhizobiaceae</taxon>
        <taxon>Sinorhizobium/Ensifer group</taxon>
        <taxon>Sinorhizobium</taxon>
    </lineage>
</organism>
<evidence type="ECO:0000313" key="1">
    <source>
        <dbReference type="EMBL" id="OAP45683.1"/>
    </source>
</evidence>
<protein>
    <submittedName>
        <fullName evidence="1">Uncharacterized protein</fullName>
    </submittedName>
</protein>